<dbReference type="InterPro" id="IPR009305">
    <property type="entry name" value="Mpo1-like"/>
</dbReference>
<keyword evidence="1" id="KW-0472">Membrane</keyword>
<accession>A0A3N7IWM3</accession>
<proteinExistence type="predicted"/>
<name>A0A3N7IWM3_9BURK</name>
<keyword evidence="3" id="KW-1185">Reference proteome</keyword>
<protein>
    <submittedName>
        <fullName evidence="2">DUF962 domain-containing protein</fullName>
    </submittedName>
</protein>
<organism evidence="2 3">
    <name type="scientific">Piscinibacter terrae</name>
    <dbReference type="NCBI Taxonomy" id="2496871"/>
    <lineage>
        <taxon>Bacteria</taxon>
        <taxon>Pseudomonadati</taxon>
        <taxon>Pseudomonadota</taxon>
        <taxon>Betaproteobacteria</taxon>
        <taxon>Burkholderiales</taxon>
        <taxon>Sphaerotilaceae</taxon>
        <taxon>Piscinibacter</taxon>
    </lineage>
</organism>
<feature type="transmembrane region" description="Helical" evidence="1">
    <location>
        <begin position="75"/>
        <end position="92"/>
    </location>
</feature>
<dbReference type="AlphaFoldDB" id="A0A3N7IWM3"/>
<dbReference type="EMBL" id="QUSW01000005">
    <property type="protein sequence ID" value="RQP23182.1"/>
    <property type="molecule type" value="Genomic_DNA"/>
</dbReference>
<evidence type="ECO:0000256" key="1">
    <source>
        <dbReference type="SAM" id="Phobius"/>
    </source>
</evidence>
<comment type="caution">
    <text evidence="2">The sequence shown here is derived from an EMBL/GenBank/DDBJ whole genome shotgun (WGS) entry which is preliminary data.</text>
</comment>
<dbReference type="PANTHER" id="PTHR34205:SF2">
    <property type="entry name" value="DUF962 DOMAIN-CONTAINING PROTEIN"/>
    <property type="match status" value="1"/>
</dbReference>
<dbReference type="Proteomes" id="UP000267464">
    <property type="component" value="Unassembled WGS sequence"/>
</dbReference>
<reference evidence="2 3" key="2">
    <citation type="submission" date="2018-12" db="EMBL/GenBank/DDBJ databases">
        <title>Rhizobacter gummiphilus sp. nov., a rubber-degrading bacterium isolated from the soil of a botanical garden in Japan.</title>
        <authorList>
            <person name="Shunsuke S.S."/>
        </authorList>
    </citation>
    <scope>NUCLEOTIDE SEQUENCE [LARGE SCALE GENOMIC DNA]</scope>
    <source>
        <strain evidence="2 3">S-16</strain>
    </source>
</reference>
<sequence>MDTSLTLVGPAADCFLSGFLTNQGQSSPDGQDARGWQTPRRACPYTACRMGPFKSFDEFYALYMQHHRNVWNRRVHLLGWLLGVGVGLLALVTGRYLLILLAPLPALGAIWLGHWVLEPTNAIEFKHPLLTALANLRMFGQMLTGKLPF</sequence>
<reference evidence="2 3" key="1">
    <citation type="submission" date="2018-08" db="EMBL/GenBank/DDBJ databases">
        <authorList>
            <person name="Khan S.A."/>
            <person name="Jeon C.O."/>
            <person name="Chun B.H."/>
            <person name="Jeong S.E."/>
        </authorList>
    </citation>
    <scope>NUCLEOTIDE SEQUENCE [LARGE SCALE GENOMIC DNA]</scope>
    <source>
        <strain evidence="2 3">S-16</strain>
    </source>
</reference>
<dbReference type="Pfam" id="PF06127">
    <property type="entry name" value="Mpo1-like"/>
    <property type="match status" value="1"/>
</dbReference>
<dbReference type="PANTHER" id="PTHR34205">
    <property type="entry name" value="TRANSMEMBRANE PROTEIN"/>
    <property type="match status" value="1"/>
</dbReference>
<evidence type="ECO:0000313" key="3">
    <source>
        <dbReference type="Proteomes" id="UP000267464"/>
    </source>
</evidence>
<keyword evidence="1" id="KW-1133">Transmembrane helix</keyword>
<gene>
    <name evidence="2" type="ORF">DZC73_18895</name>
</gene>
<evidence type="ECO:0000313" key="2">
    <source>
        <dbReference type="EMBL" id="RQP23182.1"/>
    </source>
</evidence>
<keyword evidence="1" id="KW-0812">Transmembrane</keyword>